<evidence type="ECO:0000313" key="3">
    <source>
        <dbReference type="Proteomes" id="UP000657918"/>
    </source>
</evidence>
<dbReference type="AlphaFoldDB" id="A0A835JBK2"/>
<dbReference type="EMBL" id="JADGMS010000015">
    <property type="protein sequence ID" value="KAF9667350.1"/>
    <property type="molecule type" value="Genomic_DNA"/>
</dbReference>
<sequence>MVRRRFMGGGVTIVISVVDGVTENTVFALLGRLLWVWDLVMHCHLGLISFYTGSEDGTVKSSGFQCGQTERTGCQGSFPGISRSPTKEVSAEAKIDFVEISESKMLAGRGGPRKGSDETDRR</sequence>
<proteinExistence type="predicted"/>
<evidence type="ECO:0000313" key="2">
    <source>
        <dbReference type="EMBL" id="KAF9667350.1"/>
    </source>
</evidence>
<organism evidence="2 3">
    <name type="scientific">Salix dunnii</name>
    <dbReference type="NCBI Taxonomy" id="1413687"/>
    <lineage>
        <taxon>Eukaryota</taxon>
        <taxon>Viridiplantae</taxon>
        <taxon>Streptophyta</taxon>
        <taxon>Embryophyta</taxon>
        <taxon>Tracheophyta</taxon>
        <taxon>Spermatophyta</taxon>
        <taxon>Magnoliopsida</taxon>
        <taxon>eudicotyledons</taxon>
        <taxon>Gunneridae</taxon>
        <taxon>Pentapetalae</taxon>
        <taxon>rosids</taxon>
        <taxon>fabids</taxon>
        <taxon>Malpighiales</taxon>
        <taxon>Salicaceae</taxon>
        <taxon>Saliceae</taxon>
        <taxon>Salix</taxon>
    </lineage>
</organism>
<evidence type="ECO:0000256" key="1">
    <source>
        <dbReference type="SAM" id="MobiDB-lite"/>
    </source>
</evidence>
<protein>
    <submittedName>
        <fullName evidence="2">Uncharacterized protein</fullName>
    </submittedName>
</protein>
<feature type="region of interest" description="Disordered" evidence="1">
    <location>
        <begin position="103"/>
        <end position="122"/>
    </location>
</feature>
<name>A0A835JBK2_9ROSI</name>
<comment type="caution">
    <text evidence="2">The sequence shown here is derived from an EMBL/GenBank/DDBJ whole genome shotgun (WGS) entry which is preliminary data.</text>
</comment>
<reference evidence="2 3" key="1">
    <citation type="submission" date="2020-10" db="EMBL/GenBank/DDBJ databases">
        <title>Plant Genome Project.</title>
        <authorList>
            <person name="Zhang R.-G."/>
        </authorList>
    </citation>
    <scope>NUCLEOTIDE SEQUENCE [LARGE SCALE GENOMIC DNA]</scope>
    <source>
        <strain evidence="2">FAFU-HL-1</strain>
        <tissue evidence="2">Leaf</tissue>
    </source>
</reference>
<gene>
    <name evidence="2" type="ORF">SADUNF_Sadunf15G0013900</name>
</gene>
<dbReference type="Proteomes" id="UP000657918">
    <property type="component" value="Unassembled WGS sequence"/>
</dbReference>
<accession>A0A835JBK2</accession>
<keyword evidence="3" id="KW-1185">Reference proteome</keyword>